<evidence type="ECO:0000256" key="3">
    <source>
        <dbReference type="ARBA" id="ARBA00022692"/>
    </source>
</evidence>
<dbReference type="AlphaFoldDB" id="A0A0K1XEG6"/>
<dbReference type="Pfam" id="PF04241">
    <property type="entry name" value="DUF423"/>
    <property type="match status" value="1"/>
</dbReference>
<dbReference type="GO" id="GO:0005886">
    <property type="term" value="C:plasma membrane"/>
    <property type="evidence" value="ECO:0007669"/>
    <property type="project" value="TreeGrafter"/>
</dbReference>
<dbReference type="PATRIC" id="fig|1698449.3.peg.1339"/>
<feature type="transmembrane region" description="Helical" evidence="6">
    <location>
        <begin position="44"/>
        <end position="61"/>
    </location>
</feature>
<accession>A0A0K1XEG6</accession>
<comment type="similarity">
    <text evidence="2">Belongs to the UPF0382 family.</text>
</comment>
<evidence type="ECO:0000256" key="1">
    <source>
        <dbReference type="ARBA" id="ARBA00004141"/>
    </source>
</evidence>
<keyword evidence="3 6" id="KW-0812">Transmembrane</keyword>
<keyword evidence="4 6" id="KW-1133">Transmembrane helix</keyword>
<keyword evidence="5 6" id="KW-0472">Membrane</keyword>
<evidence type="ECO:0000256" key="4">
    <source>
        <dbReference type="ARBA" id="ARBA00022989"/>
    </source>
</evidence>
<evidence type="ECO:0000313" key="8">
    <source>
        <dbReference type="Proteomes" id="UP000063953"/>
    </source>
</evidence>
<keyword evidence="8" id="KW-1185">Reference proteome</keyword>
<protein>
    <recommendedName>
        <fullName evidence="9">DUF423 domain-containing protein</fullName>
    </recommendedName>
</protein>
<reference evidence="7 8" key="1">
    <citation type="journal article" date="2015" name="Genome Announc.">
        <title>Genome Sequences of Oblitimonas alkaliphila gen. nov. sp. nov. (Proposed), a Novel Bacterium of the Pseudomonadaceae Family.</title>
        <authorList>
            <person name="Lauer A.C."/>
            <person name="Nicholson A.C."/>
            <person name="Humrighouse B.W."/>
            <person name="Emery B."/>
            <person name="Drobish A."/>
            <person name="Juieng P."/>
            <person name="Loparev V."/>
            <person name="McQuiston J.R."/>
        </authorList>
    </citation>
    <scope>NUCLEOTIDE SEQUENCE [LARGE SCALE GENOMIC DNA]</scope>
    <source>
        <strain evidence="7 8">E5571</strain>
    </source>
</reference>
<evidence type="ECO:0000256" key="2">
    <source>
        <dbReference type="ARBA" id="ARBA00009694"/>
    </source>
</evidence>
<evidence type="ECO:0000256" key="5">
    <source>
        <dbReference type="ARBA" id="ARBA00023136"/>
    </source>
</evidence>
<organism evidence="7 8">
    <name type="scientific">Thiopseudomonas alkaliphila</name>
    <dbReference type="NCBI Taxonomy" id="1697053"/>
    <lineage>
        <taxon>Bacteria</taxon>
        <taxon>Pseudomonadati</taxon>
        <taxon>Pseudomonadota</taxon>
        <taxon>Gammaproteobacteria</taxon>
        <taxon>Pseudomonadales</taxon>
        <taxon>Pseudomonadaceae</taxon>
        <taxon>Thiopseudomonas</taxon>
    </lineage>
</organism>
<dbReference type="RefSeq" id="WP_053100813.1">
    <property type="nucleotide sequence ID" value="NZ_CP012365.1"/>
</dbReference>
<dbReference type="Proteomes" id="UP000063953">
    <property type="component" value="Chromosome"/>
</dbReference>
<name>A0A0K1XEG6_9GAMM</name>
<proteinExistence type="inferred from homology"/>
<dbReference type="InterPro" id="IPR006696">
    <property type="entry name" value="DUF423"/>
</dbReference>
<dbReference type="EMBL" id="CP012365">
    <property type="protein sequence ID" value="AKX59644.1"/>
    <property type="molecule type" value="Genomic_DNA"/>
</dbReference>
<evidence type="ECO:0000256" key="6">
    <source>
        <dbReference type="SAM" id="Phobius"/>
    </source>
</evidence>
<evidence type="ECO:0000313" key="7">
    <source>
        <dbReference type="EMBL" id="AKX59644.1"/>
    </source>
</evidence>
<comment type="subcellular location">
    <subcellularLocation>
        <location evidence="1">Membrane</location>
        <topology evidence="1">Multi-pass membrane protein</topology>
    </subcellularLocation>
</comment>
<dbReference type="PANTHER" id="PTHR43461">
    <property type="entry name" value="TRANSMEMBRANE PROTEIN 256"/>
    <property type="match status" value="1"/>
</dbReference>
<dbReference type="STRING" id="1697053.AKN87_08960"/>
<dbReference type="PANTHER" id="PTHR43461:SF1">
    <property type="entry name" value="TRANSMEMBRANE PROTEIN 256"/>
    <property type="match status" value="1"/>
</dbReference>
<evidence type="ECO:0008006" key="9">
    <source>
        <dbReference type="Google" id="ProtNLM"/>
    </source>
</evidence>
<gene>
    <name evidence="7" type="ORF">AKN88_06675</name>
</gene>
<feature type="transmembrane region" description="Helical" evidence="6">
    <location>
        <begin position="68"/>
        <end position="90"/>
    </location>
</feature>
<sequence length="128" mass="13171">MYPLILLIASVLGLTGVGLGAFAAHGLRSELTASALAVFQTGVQYQLLHALVLVAIGLAAISQRNAWLSAAASFIVLGVVLFSGSLYLLVLTPLKLGLVTPLGGLLLMLGWLCLGVSSVRLMGKKTVG</sequence>
<feature type="transmembrane region" description="Helical" evidence="6">
    <location>
        <begin position="102"/>
        <end position="122"/>
    </location>
</feature>